<dbReference type="AlphaFoldDB" id="A0A1Y2GWQ6"/>
<gene>
    <name evidence="2" type="ORF">BCR41DRAFT_393940</name>
</gene>
<dbReference type="RefSeq" id="XP_021883966.1">
    <property type="nucleotide sequence ID" value="XM_022028601.1"/>
</dbReference>
<evidence type="ECO:0000313" key="2">
    <source>
        <dbReference type="EMBL" id="ORZ24985.1"/>
    </source>
</evidence>
<sequence length="245" mass="26667">MLYAWSCGRLRPMITIIENVIGRADAGLWKQEIKDLVSSLTDPGYKESENPSGPDIVFVLESEGKYDLSDSSSLEPRLPPRIRRAPFRKSTKGKFAIIKCGWAKADEGEGEVIRNEDEDEGETKKGEKDGAGANGRCLIFSGCTGVGEDKDEGIGDDDEDGTKDEGENVAMVAAGDWDKGRGQGLESTRAASDLVVATIVRDPSSSERWVLYLDIFHRSFDHPLSTETLTLAASFFHIHAIVAAA</sequence>
<protein>
    <submittedName>
        <fullName evidence="2">Uncharacterized protein</fullName>
    </submittedName>
</protein>
<dbReference type="InParanoid" id="A0A1Y2GWQ6"/>
<reference evidence="2 3" key="1">
    <citation type="submission" date="2016-07" db="EMBL/GenBank/DDBJ databases">
        <title>Pervasive Adenine N6-methylation of Active Genes in Fungi.</title>
        <authorList>
            <consortium name="DOE Joint Genome Institute"/>
            <person name="Mondo S.J."/>
            <person name="Dannebaum R.O."/>
            <person name="Kuo R.C."/>
            <person name="Labutti K."/>
            <person name="Haridas S."/>
            <person name="Kuo A."/>
            <person name="Salamov A."/>
            <person name="Ahrendt S.R."/>
            <person name="Lipzen A."/>
            <person name="Sullivan W."/>
            <person name="Andreopoulos W.B."/>
            <person name="Clum A."/>
            <person name="Lindquist E."/>
            <person name="Daum C."/>
            <person name="Ramamoorthy G.K."/>
            <person name="Gryganskyi A."/>
            <person name="Culley D."/>
            <person name="Magnuson J.K."/>
            <person name="James T.Y."/>
            <person name="O'Malley M.A."/>
            <person name="Stajich J.E."/>
            <person name="Spatafora J.W."/>
            <person name="Visel A."/>
            <person name="Grigoriev I.V."/>
        </authorList>
    </citation>
    <scope>NUCLEOTIDE SEQUENCE [LARGE SCALE GENOMIC DNA]</scope>
    <source>
        <strain evidence="2 3">NRRL 3116</strain>
    </source>
</reference>
<evidence type="ECO:0000313" key="3">
    <source>
        <dbReference type="Proteomes" id="UP000193648"/>
    </source>
</evidence>
<organism evidence="2 3">
    <name type="scientific">Lobosporangium transversale</name>
    <dbReference type="NCBI Taxonomy" id="64571"/>
    <lineage>
        <taxon>Eukaryota</taxon>
        <taxon>Fungi</taxon>
        <taxon>Fungi incertae sedis</taxon>
        <taxon>Mucoromycota</taxon>
        <taxon>Mortierellomycotina</taxon>
        <taxon>Mortierellomycetes</taxon>
        <taxon>Mortierellales</taxon>
        <taxon>Mortierellaceae</taxon>
        <taxon>Lobosporangium</taxon>
    </lineage>
</organism>
<dbReference type="GeneID" id="33570444"/>
<keyword evidence="3" id="KW-1185">Reference proteome</keyword>
<dbReference type="Proteomes" id="UP000193648">
    <property type="component" value="Unassembled WGS sequence"/>
</dbReference>
<evidence type="ECO:0000256" key="1">
    <source>
        <dbReference type="SAM" id="MobiDB-lite"/>
    </source>
</evidence>
<feature type="region of interest" description="Disordered" evidence="1">
    <location>
        <begin position="109"/>
        <end position="130"/>
    </location>
</feature>
<comment type="caution">
    <text evidence="2">The sequence shown here is derived from an EMBL/GenBank/DDBJ whole genome shotgun (WGS) entry which is preliminary data.</text>
</comment>
<proteinExistence type="predicted"/>
<dbReference type="EMBL" id="MCFF01000008">
    <property type="protein sequence ID" value="ORZ24985.1"/>
    <property type="molecule type" value="Genomic_DNA"/>
</dbReference>
<accession>A0A1Y2GWQ6</accession>
<name>A0A1Y2GWQ6_9FUNG</name>